<evidence type="ECO:0000313" key="2">
    <source>
        <dbReference type="EMBL" id="KAK0508800.1"/>
    </source>
</evidence>
<keyword evidence="1" id="KW-1133">Transmembrane helix</keyword>
<keyword evidence="3" id="KW-1185">Reference proteome</keyword>
<name>A0AA39V6T9_9LECA</name>
<protein>
    <submittedName>
        <fullName evidence="2">Uncharacterized protein</fullName>
    </submittedName>
</protein>
<dbReference type="EMBL" id="JAFEKC020000020">
    <property type="protein sequence ID" value="KAK0508800.1"/>
    <property type="molecule type" value="Genomic_DNA"/>
</dbReference>
<accession>A0AA39V6T9</accession>
<keyword evidence="1" id="KW-0812">Transmembrane</keyword>
<sequence length="190" mass="20826">MSWSTASTGSQIAFGILAIGISIITIWQGHRFWKVWKKHSSQVGVSADIELGISPTHSPCHDLDLAENAISFAAITHARPYPPPLNSRTACPPIEIIAQSGEPISPLDLNDRKESLADLADLFKAYVMIPRIRPPSPCLDLDLSPRSKPTLSKAPRSLDGIRISTPSTEFHRYEHDHIDYLNIGKAATAI</sequence>
<proteinExistence type="predicted"/>
<dbReference type="Proteomes" id="UP001166286">
    <property type="component" value="Unassembled WGS sequence"/>
</dbReference>
<comment type="caution">
    <text evidence="2">The sequence shown here is derived from an EMBL/GenBank/DDBJ whole genome shotgun (WGS) entry which is preliminary data.</text>
</comment>
<evidence type="ECO:0000256" key="1">
    <source>
        <dbReference type="SAM" id="Phobius"/>
    </source>
</evidence>
<organism evidence="2 3">
    <name type="scientific">Cladonia borealis</name>
    <dbReference type="NCBI Taxonomy" id="184061"/>
    <lineage>
        <taxon>Eukaryota</taxon>
        <taxon>Fungi</taxon>
        <taxon>Dikarya</taxon>
        <taxon>Ascomycota</taxon>
        <taxon>Pezizomycotina</taxon>
        <taxon>Lecanoromycetes</taxon>
        <taxon>OSLEUM clade</taxon>
        <taxon>Lecanoromycetidae</taxon>
        <taxon>Lecanorales</taxon>
        <taxon>Lecanorineae</taxon>
        <taxon>Cladoniaceae</taxon>
        <taxon>Cladonia</taxon>
    </lineage>
</organism>
<keyword evidence="1" id="KW-0472">Membrane</keyword>
<dbReference type="AlphaFoldDB" id="A0AA39V6T9"/>
<gene>
    <name evidence="2" type="ORF">JMJ35_009076</name>
</gene>
<reference evidence="2" key="1">
    <citation type="submission" date="2023-03" db="EMBL/GenBank/DDBJ databases">
        <title>Complete genome of Cladonia borealis.</title>
        <authorList>
            <person name="Park H."/>
        </authorList>
    </citation>
    <scope>NUCLEOTIDE SEQUENCE</scope>
    <source>
        <strain evidence="2">ANT050790</strain>
    </source>
</reference>
<evidence type="ECO:0000313" key="3">
    <source>
        <dbReference type="Proteomes" id="UP001166286"/>
    </source>
</evidence>
<feature type="transmembrane region" description="Helical" evidence="1">
    <location>
        <begin position="12"/>
        <end position="29"/>
    </location>
</feature>